<sequence>MPIPDSSRACSADFVDRHIHGIAGVDFATSSVADIRSGLEYLYSRRTTRVTASIPTVDITQLSASLERLGPLVAAGLLKGVHLEGPFIARDYAGAHPIQAVLSPASSQGSSYLDEVLAHQRTHAVVTMMTLAPELEGFDALVETLVAHGIAPALGHTGATYDQMAHAINVIHALTEAPVVITHAYNAMRGFHHRDPGPMLAVLEAAANDRAIVELIADGRHVHLGLIRWWFAHHPEAIRLVSDASAATVPPGGHPIGDSLPRLGHAQLAYPELQGPVVTDDSTLASGTKDLLAIHDNLVAAGVDHAAVCPAMRD</sequence>
<keyword evidence="2" id="KW-0378">Hydrolase</keyword>
<dbReference type="Gene3D" id="3.20.20.140">
    <property type="entry name" value="Metal-dependent hydrolases"/>
    <property type="match status" value="1"/>
</dbReference>
<evidence type="ECO:0000256" key="1">
    <source>
        <dbReference type="ARBA" id="ARBA00010716"/>
    </source>
</evidence>
<dbReference type="RefSeq" id="WP_343956291.1">
    <property type="nucleotide sequence ID" value="NZ_BAAAMN010000013.1"/>
</dbReference>
<comment type="caution">
    <text evidence="3">The sequence shown here is derived from an EMBL/GenBank/DDBJ whole genome shotgun (WGS) entry which is preliminary data.</text>
</comment>
<comment type="similarity">
    <text evidence="1">Belongs to the metallo-dependent hydrolases superfamily. NagA family.</text>
</comment>
<reference evidence="4" key="1">
    <citation type="journal article" date="2019" name="Int. J. Syst. Evol. Microbiol.">
        <title>The Global Catalogue of Microorganisms (GCM) 10K type strain sequencing project: providing services to taxonomists for standard genome sequencing and annotation.</title>
        <authorList>
            <consortium name="The Broad Institute Genomics Platform"/>
            <consortium name="The Broad Institute Genome Sequencing Center for Infectious Disease"/>
            <person name="Wu L."/>
            <person name="Ma J."/>
        </authorList>
    </citation>
    <scope>NUCLEOTIDE SEQUENCE [LARGE SCALE GENOMIC DNA]</scope>
    <source>
        <strain evidence="4">JCM 13595</strain>
    </source>
</reference>
<organism evidence="3 4">
    <name type="scientific">Yaniella flava</name>
    <dbReference type="NCBI Taxonomy" id="287930"/>
    <lineage>
        <taxon>Bacteria</taxon>
        <taxon>Bacillati</taxon>
        <taxon>Actinomycetota</taxon>
        <taxon>Actinomycetes</taxon>
        <taxon>Micrococcales</taxon>
        <taxon>Micrococcaceae</taxon>
        <taxon>Yaniella</taxon>
    </lineage>
</organism>
<evidence type="ECO:0000256" key="2">
    <source>
        <dbReference type="ARBA" id="ARBA00022801"/>
    </source>
</evidence>
<dbReference type="EMBL" id="BAAAMN010000013">
    <property type="protein sequence ID" value="GAA2030269.1"/>
    <property type="molecule type" value="Genomic_DNA"/>
</dbReference>
<gene>
    <name evidence="3" type="primary">nagA</name>
    <name evidence="3" type="ORF">GCM10009720_07870</name>
</gene>
<dbReference type="PANTHER" id="PTHR11113">
    <property type="entry name" value="N-ACETYLGLUCOSAMINE-6-PHOSPHATE DEACETYLASE"/>
    <property type="match status" value="1"/>
</dbReference>
<proteinExistence type="inferred from homology"/>
<protein>
    <submittedName>
        <fullName evidence="3">N-acetylglucosamine-6-phosphate deacetylase</fullName>
    </submittedName>
</protein>
<evidence type="ECO:0000313" key="4">
    <source>
        <dbReference type="Proteomes" id="UP001501461"/>
    </source>
</evidence>
<name>A0ABP5FMS0_9MICC</name>
<dbReference type="InterPro" id="IPR032466">
    <property type="entry name" value="Metal_Hydrolase"/>
</dbReference>
<dbReference type="SUPFAM" id="SSF51556">
    <property type="entry name" value="Metallo-dependent hydrolases"/>
    <property type="match status" value="1"/>
</dbReference>
<dbReference type="PANTHER" id="PTHR11113:SF14">
    <property type="entry name" value="N-ACETYLGLUCOSAMINE-6-PHOSPHATE DEACETYLASE"/>
    <property type="match status" value="1"/>
</dbReference>
<accession>A0ABP5FMS0</accession>
<keyword evidence="4" id="KW-1185">Reference proteome</keyword>
<evidence type="ECO:0000313" key="3">
    <source>
        <dbReference type="EMBL" id="GAA2030269.1"/>
    </source>
</evidence>
<dbReference type="Proteomes" id="UP001501461">
    <property type="component" value="Unassembled WGS sequence"/>
</dbReference>